<evidence type="ECO:0000313" key="2">
    <source>
        <dbReference type="Proteomes" id="UP001174908"/>
    </source>
</evidence>
<organism evidence="1 2">
    <name type="scientific">Variovorax dokdonensis</name>
    <dbReference type="NCBI Taxonomy" id="344883"/>
    <lineage>
        <taxon>Bacteria</taxon>
        <taxon>Pseudomonadati</taxon>
        <taxon>Pseudomonadota</taxon>
        <taxon>Betaproteobacteria</taxon>
        <taxon>Burkholderiales</taxon>
        <taxon>Comamonadaceae</taxon>
        <taxon>Variovorax</taxon>
    </lineage>
</organism>
<name>A0ABT7NCP5_9BURK</name>
<gene>
    <name evidence="1" type="ORF">QTH91_14500</name>
</gene>
<accession>A0ABT7NCP5</accession>
<dbReference type="EMBL" id="JASZYV010000003">
    <property type="protein sequence ID" value="MDM0045697.1"/>
    <property type="molecule type" value="Genomic_DNA"/>
</dbReference>
<proteinExistence type="predicted"/>
<dbReference type="Proteomes" id="UP001174908">
    <property type="component" value="Unassembled WGS sequence"/>
</dbReference>
<sequence length="74" mass="7979">MLSSDDAALRAVGEDQEQVMKTRKLTILSMGFPAAVPTRVDSGALTSNWFDPSPAFIAARAIRNIGFKLKAITI</sequence>
<reference evidence="1" key="1">
    <citation type="submission" date="2023-06" db="EMBL/GenBank/DDBJ databases">
        <authorList>
            <person name="Jiang Y."/>
            <person name="Liu Q."/>
        </authorList>
    </citation>
    <scope>NUCLEOTIDE SEQUENCE</scope>
    <source>
        <strain evidence="1">CGMCC 1.12089</strain>
    </source>
</reference>
<evidence type="ECO:0000313" key="1">
    <source>
        <dbReference type="EMBL" id="MDM0045697.1"/>
    </source>
</evidence>
<protein>
    <submittedName>
        <fullName evidence="1">Uncharacterized protein</fullName>
    </submittedName>
</protein>
<keyword evidence="2" id="KW-1185">Reference proteome</keyword>
<dbReference type="RefSeq" id="WP_286660812.1">
    <property type="nucleotide sequence ID" value="NZ_JASZYV010000003.1"/>
</dbReference>
<comment type="caution">
    <text evidence="1">The sequence shown here is derived from an EMBL/GenBank/DDBJ whole genome shotgun (WGS) entry which is preliminary data.</text>
</comment>